<dbReference type="NCBIfam" id="TIGR02180">
    <property type="entry name" value="GRX_euk"/>
    <property type="match status" value="1"/>
</dbReference>
<dbReference type="Gene3D" id="3.40.30.10">
    <property type="entry name" value="Glutaredoxin"/>
    <property type="match status" value="1"/>
</dbReference>
<dbReference type="FunFam" id="3.40.30.10:FF:000093">
    <property type="entry name" value="Glutaredoxin 2"/>
    <property type="match status" value="1"/>
</dbReference>
<dbReference type="EMBL" id="JANJYJ010000004">
    <property type="protein sequence ID" value="KAK3217690.1"/>
    <property type="molecule type" value="Genomic_DNA"/>
</dbReference>
<dbReference type="Pfam" id="PF00462">
    <property type="entry name" value="Glutaredoxin"/>
    <property type="match status" value="1"/>
</dbReference>
<protein>
    <recommendedName>
        <fullName evidence="5">Glutaredoxin domain-containing protein</fullName>
    </recommendedName>
</protein>
<evidence type="ECO:0000256" key="4">
    <source>
        <dbReference type="ARBA" id="ARBA00023284"/>
    </source>
</evidence>
<dbReference type="InterPro" id="IPR014025">
    <property type="entry name" value="Glutaredoxin_subgr"/>
</dbReference>
<dbReference type="SUPFAM" id="SSF52833">
    <property type="entry name" value="Thioredoxin-like"/>
    <property type="match status" value="1"/>
</dbReference>
<feature type="domain" description="Glutaredoxin" evidence="5">
    <location>
        <begin position="28"/>
        <end position="90"/>
    </location>
</feature>
<evidence type="ECO:0000259" key="5">
    <source>
        <dbReference type="Pfam" id="PF00462"/>
    </source>
</evidence>
<organism evidence="6 7">
    <name type="scientific">Dipteronia sinensis</name>
    <dbReference type="NCBI Taxonomy" id="43782"/>
    <lineage>
        <taxon>Eukaryota</taxon>
        <taxon>Viridiplantae</taxon>
        <taxon>Streptophyta</taxon>
        <taxon>Embryophyta</taxon>
        <taxon>Tracheophyta</taxon>
        <taxon>Spermatophyta</taxon>
        <taxon>Magnoliopsida</taxon>
        <taxon>eudicotyledons</taxon>
        <taxon>Gunneridae</taxon>
        <taxon>Pentapetalae</taxon>
        <taxon>rosids</taxon>
        <taxon>malvids</taxon>
        <taxon>Sapindales</taxon>
        <taxon>Sapindaceae</taxon>
        <taxon>Hippocastanoideae</taxon>
        <taxon>Acereae</taxon>
        <taxon>Dipteronia</taxon>
    </lineage>
</organism>
<dbReference type="AlphaFoldDB" id="A0AAE0E8P2"/>
<reference evidence="6" key="1">
    <citation type="journal article" date="2023" name="Plant J.">
        <title>Genome sequences and population genomics provide insights into the demographic history, inbreeding, and mutation load of two 'living fossil' tree species of Dipteronia.</title>
        <authorList>
            <person name="Feng Y."/>
            <person name="Comes H.P."/>
            <person name="Chen J."/>
            <person name="Zhu S."/>
            <person name="Lu R."/>
            <person name="Zhang X."/>
            <person name="Li P."/>
            <person name="Qiu J."/>
            <person name="Olsen K.M."/>
            <person name="Qiu Y."/>
        </authorList>
    </citation>
    <scope>NUCLEOTIDE SEQUENCE</scope>
    <source>
        <strain evidence="6">NBL</strain>
    </source>
</reference>
<keyword evidence="7" id="KW-1185">Reference proteome</keyword>
<gene>
    <name evidence="6" type="ORF">Dsin_011660</name>
</gene>
<comment type="similarity">
    <text evidence="2">Belongs to the glutaredoxin family. CPYC subfamily.</text>
</comment>
<dbReference type="PRINTS" id="PR00160">
    <property type="entry name" value="GLUTAREDOXIN"/>
</dbReference>
<dbReference type="GO" id="GO:0005737">
    <property type="term" value="C:cytoplasm"/>
    <property type="evidence" value="ECO:0007669"/>
    <property type="project" value="TreeGrafter"/>
</dbReference>
<dbReference type="PROSITE" id="PS51354">
    <property type="entry name" value="GLUTAREDOXIN_2"/>
    <property type="match status" value="1"/>
</dbReference>
<dbReference type="InterPro" id="IPR011899">
    <property type="entry name" value="Glutaredoxin_euk/vir"/>
</dbReference>
<evidence type="ECO:0000313" key="6">
    <source>
        <dbReference type="EMBL" id="KAK3217690.1"/>
    </source>
</evidence>
<dbReference type="InterPro" id="IPR002109">
    <property type="entry name" value="Glutaredoxin"/>
</dbReference>
<keyword evidence="4" id="KW-0676">Redox-active center</keyword>
<evidence type="ECO:0000256" key="2">
    <source>
        <dbReference type="ARBA" id="ARBA00007190"/>
    </source>
</evidence>
<keyword evidence="3" id="KW-0813">Transport</keyword>
<accession>A0AAE0E8P2</accession>
<keyword evidence="3" id="KW-0249">Electron transport</keyword>
<dbReference type="GO" id="GO:0015038">
    <property type="term" value="F:glutathione disulfide oxidoreductase activity"/>
    <property type="evidence" value="ECO:0007669"/>
    <property type="project" value="TreeGrafter"/>
</dbReference>
<comment type="caution">
    <text evidence="6">The sequence shown here is derived from an EMBL/GenBank/DDBJ whole genome shotgun (WGS) entry which is preliminary data.</text>
</comment>
<name>A0AAE0E8P2_9ROSI</name>
<dbReference type="GO" id="GO:0034599">
    <property type="term" value="P:cellular response to oxidative stress"/>
    <property type="evidence" value="ECO:0007669"/>
    <property type="project" value="TreeGrafter"/>
</dbReference>
<dbReference type="Proteomes" id="UP001281410">
    <property type="component" value="Unassembled WGS sequence"/>
</dbReference>
<dbReference type="CDD" id="cd03419">
    <property type="entry name" value="GRX_GRXh_1_2_like"/>
    <property type="match status" value="1"/>
</dbReference>
<proteinExistence type="inferred from homology"/>
<dbReference type="InterPro" id="IPR036249">
    <property type="entry name" value="Thioredoxin-like_sf"/>
</dbReference>
<dbReference type="PANTHER" id="PTHR45694">
    <property type="entry name" value="GLUTAREDOXIN 2"/>
    <property type="match status" value="1"/>
</dbReference>
<sequence>MQQSNQASKEELEMALNKAKEIVSSFPVVIFGKTYCGYCRKAKELLTQLGASFKVIELDEEKDGDEIQSALTQWTGQRTVPNVFIGGKHIGGCDALLETHQEGKLVPLLTDAGAIANTYAQM</sequence>
<comment type="function">
    <text evidence="1">Has a glutathione-disulfide oxidoreductase activity in the presence of NADPH and glutathione reductase. Reduces low molecular weight disulfides and proteins.</text>
</comment>
<evidence type="ECO:0000256" key="3">
    <source>
        <dbReference type="ARBA" id="ARBA00022982"/>
    </source>
</evidence>
<dbReference type="PANTHER" id="PTHR45694:SF13">
    <property type="entry name" value="GLUTAREDOXIN-C1"/>
    <property type="match status" value="1"/>
</dbReference>
<evidence type="ECO:0000313" key="7">
    <source>
        <dbReference type="Proteomes" id="UP001281410"/>
    </source>
</evidence>
<evidence type="ECO:0000256" key="1">
    <source>
        <dbReference type="ARBA" id="ARBA00002549"/>
    </source>
</evidence>